<name>A0AAJ4REC5_9BACT</name>
<feature type="chain" id="PRO_5042548224" evidence="1">
    <location>
        <begin position="21"/>
        <end position="289"/>
    </location>
</feature>
<reference evidence="3 4" key="2">
    <citation type="submission" date="2018-11" db="EMBL/GenBank/DDBJ databases">
        <title>Genomic Encyclopedia of Type Strains, Phase IV (KMG-IV): sequencing the most valuable type-strain genomes for metagenomic binning, comparative biology and taxonomic classification.</title>
        <authorList>
            <person name="Goeker M."/>
        </authorList>
    </citation>
    <scope>NUCLEOTIDE SEQUENCE [LARGE SCALE GENOMIC DNA]</scope>
    <source>
        <strain evidence="3 4">DSM 27783</strain>
    </source>
</reference>
<evidence type="ECO:0000313" key="5">
    <source>
        <dbReference type="Proteomes" id="UP000298805"/>
    </source>
</evidence>
<dbReference type="InterPro" id="IPR021236">
    <property type="entry name" value="Uncharacterised_YfdX"/>
</dbReference>
<protein>
    <submittedName>
        <fullName evidence="2">YfdX family protein</fullName>
    </submittedName>
    <submittedName>
        <fullName evidence="3">YfdX protein</fullName>
    </submittedName>
</protein>
<accession>A0AAJ4REC5</accession>
<sequence>MKKLLTSMIAASLLVTSSFAADAKTNEVSKNAVIKAEQNAQSATKLVKEAIRAIQYTQDALIYLNANKKDKAIESLKKAVGELAIVLNAPNAPYLLPVDIQMEAYQFNGKLSDVAKMVAQAKILVAENKLPQARAILNALRDEIVIKTINLPLATYPAALNLAIKYINEGKIKEAKDVLAMALSTLVEVDTIIPIPIVKAEALVKQASKIVKKDKKEALRYLEEAKYQLKLAETLGYTSKSSTTYKMLKDAINHLEKEIKANHKTGGLFEELIKKLKEFKEKAIEHINK</sequence>
<evidence type="ECO:0000313" key="4">
    <source>
        <dbReference type="Proteomes" id="UP000272781"/>
    </source>
</evidence>
<dbReference type="RefSeq" id="WP_123352054.1">
    <property type="nucleotide sequence ID" value="NZ_CP027432.2"/>
</dbReference>
<dbReference type="EMBL" id="CP027432">
    <property type="protein sequence ID" value="QCI28131.1"/>
    <property type="molecule type" value="Genomic_DNA"/>
</dbReference>
<evidence type="ECO:0000313" key="3">
    <source>
        <dbReference type="EMBL" id="ROR41158.1"/>
    </source>
</evidence>
<evidence type="ECO:0000313" key="2">
    <source>
        <dbReference type="EMBL" id="QCI28131.1"/>
    </source>
</evidence>
<dbReference type="EMBL" id="RJVK01000001">
    <property type="protein sequence ID" value="ROR41158.1"/>
    <property type="molecule type" value="Genomic_DNA"/>
</dbReference>
<reference evidence="5" key="1">
    <citation type="submission" date="2018-03" db="EMBL/GenBank/DDBJ databases">
        <title>A comparative analysis of the Nautiliaceae.</title>
        <authorList>
            <person name="Grosche A."/>
            <person name="Smedile F."/>
            <person name="Vetriani C."/>
        </authorList>
    </citation>
    <scope>NUCLEOTIDE SEQUENCE [LARGE SCALE GENOMIC DNA]</scope>
    <source>
        <strain evidence="5">TB6</strain>
    </source>
</reference>
<evidence type="ECO:0000256" key="1">
    <source>
        <dbReference type="SAM" id="SignalP"/>
    </source>
</evidence>
<keyword evidence="1" id="KW-0732">Signal</keyword>
<keyword evidence="5" id="KW-1185">Reference proteome</keyword>
<feature type="signal peptide" evidence="1">
    <location>
        <begin position="1"/>
        <end position="20"/>
    </location>
</feature>
<dbReference type="Proteomes" id="UP000272781">
    <property type="component" value="Unassembled WGS sequence"/>
</dbReference>
<reference evidence="2" key="3">
    <citation type="submission" date="2019-06" db="EMBL/GenBank/DDBJ databases">
        <title>A comparative analysis of the Nautiliaceae.</title>
        <authorList>
            <person name="Grosche A."/>
            <person name="Smedile F."/>
            <person name="Vetriani C."/>
        </authorList>
    </citation>
    <scope>NUCLEOTIDE SEQUENCE</scope>
    <source>
        <strain evidence="2">TB6</strain>
    </source>
</reference>
<proteinExistence type="predicted"/>
<organism evidence="3 4">
    <name type="scientific">Caminibacter pacificus</name>
    <dbReference type="NCBI Taxonomy" id="1424653"/>
    <lineage>
        <taxon>Bacteria</taxon>
        <taxon>Pseudomonadati</taxon>
        <taxon>Campylobacterota</taxon>
        <taxon>Epsilonproteobacteria</taxon>
        <taxon>Nautiliales</taxon>
        <taxon>Nautiliaceae</taxon>
        <taxon>Caminibacter</taxon>
    </lineage>
</organism>
<dbReference type="Proteomes" id="UP000298805">
    <property type="component" value="Chromosome"/>
</dbReference>
<dbReference type="AlphaFoldDB" id="A0AAJ4REC5"/>
<dbReference type="Pfam" id="PF10938">
    <property type="entry name" value="YfdX"/>
    <property type="match status" value="1"/>
</dbReference>
<gene>
    <name evidence="2" type="ORF">C6V80_03925</name>
    <name evidence="3" type="ORF">EDC58_0642</name>
</gene>